<dbReference type="Proteomes" id="UP000746535">
    <property type="component" value="Unassembled WGS sequence"/>
</dbReference>
<proteinExistence type="predicted"/>
<protein>
    <submittedName>
        <fullName evidence="1">Uncharacterized protein</fullName>
    </submittedName>
</protein>
<keyword evidence="2" id="KW-1185">Reference proteome</keyword>
<name>A0ABX0YLH9_9PSED</name>
<evidence type="ECO:0000313" key="2">
    <source>
        <dbReference type="Proteomes" id="UP000746535"/>
    </source>
</evidence>
<evidence type="ECO:0000313" key="1">
    <source>
        <dbReference type="EMBL" id="NJP03022.1"/>
    </source>
</evidence>
<accession>A0ABX0YLH9</accession>
<dbReference type="RefSeq" id="WP_168085597.1">
    <property type="nucleotide sequence ID" value="NZ_JAAVJI010000015.1"/>
</dbReference>
<gene>
    <name evidence="1" type="ORF">HBH25_19440</name>
</gene>
<dbReference type="EMBL" id="JAAVJI010000015">
    <property type="protein sequence ID" value="NJP03022.1"/>
    <property type="molecule type" value="Genomic_DNA"/>
</dbReference>
<comment type="caution">
    <text evidence="1">The sequence shown here is derived from an EMBL/GenBank/DDBJ whole genome shotgun (WGS) entry which is preliminary data.</text>
</comment>
<organism evidence="1 2">
    <name type="scientific">Pseudomonas quercus</name>
    <dbReference type="NCBI Taxonomy" id="2722792"/>
    <lineage>
        <taxon>Bacteria</taxon>
        <taxon>Pseudomonadati</taxon>
        <taxon>Pseudomonadota</taxon>
        <taxon>Gammaproteobacteria</taxon>
        <taxon>Pseudomonadales</taxon>
        <taxon>Pseudomonadaceae</taxon>
        <taxon>Pseudomonas</taxon>
    </lineage>
</organism>
<sequence>MEELVADLRSYRLDASKEDGYEKNLRLFSFDVKNGWAERIFWKPGSKENPYIFGRCSIGSPFPQCRFEMYSQKLSAMVSVGFSMEHIEGWWKYLSLAESQLNHYKYASLRGKQI</sequence>
<reference evidence="1 2" key="1">
    <citation type="submission" date="2020-03" db="EMBL/GenBank/DDBJ databases">
        <authorList>
            <person name="Wang L."/>
            <person name="He N."/>
            <person name="Li Y."/>
            <person name="Fang Y."/>
            <person name="Zhang F."/>
        </authorList>
    </citation>
    <scope>NUCLEOTIDE SEQUENCE [LARGE SCALE GENOMIC DNA]</scope>
    <source>
        <strain evidence="2">hsmgli-8</strain>
    </source>
</reference>